<keyword evidence="6 9" id="KW-0238">DNA-binding</keyword>
<dbReference type="EMBL" id="BAAANT010000022">
    <property type="protein sequence ID" value="GAA2147570.1"/>
    <property type="molecule type" value="Genomic_DNA"/>
</dbReference>
<dbReference type="InterPro" id="IPR036390">
    <property type="entry name" value="WH_DNA-bd_sf"/>
</dbReference>
<keyword evidence="8 9" id="KW-0804">Transcription</keyword>
<dbReference type="SUPFAM" id="SSF46785">
    <property type="entry name" value="Winged helix' DNA-binding domain"/>
    <property type="match status" value="1"/>
</dbReference>
<evidence type="ECO:0000256" key="6">
    <source>
        <dbReference type="ARBA" id="ARBA00023125"/>
    </source>
</evidence>
<evidence type="ECO:0000256" key="7">
    <source>
        <dbReference type="ARBA" id="ARBA00023159"/>
    </source>
</evidence>
<keyword evidence="2 9" id="KW-0963">Cytoplasm</keyword>
<organism evidence="12 13">
    <name type="scientific">Kitasatospora kazusensis</name>
    <dbReference type="NCBI Taxonomy" id="407974"/>
    <lineage>
        <taxon>Bacteria</taxon>
        <taxon>Bacillati</taxon>
        <taxon>Actinomycetota</taxon>
        <taxon>Actinomycetes</taxon>
        <taxon>Kitasatosporales</taxon>
        <taxon>Streptomycetaceae</taxon>
        <taxon>Kitasatospora</taxon>
    </lineage>
</organism>
<dbReference type="InterPro" id="IPR011006">
    <property type="entry name" value="CheY-like_superfamily"/>
</dbReference>
<dbReference type="PANTHER" id="PTHR45526">
    <property type="entry name" value="TRANSCRIPTIONAL REGULATORY PROTEIN DPIA"/>
    <property type="match status" value="1"/>
</dbReference>
<dbReference type="RefSeq" id="WP_344466642.1">
    <property type="nucleotide sequence ID" value="NZ_BAAANT010000022.1"/>
</dbReference>
<dbReference type="InterPro" id="IPR036388">
    <property type="entry name" value="WH-like_DNA-bd_sf"/>
</dbReference>
<evidence type="ECO:0000256" key="10">
    <source>
        <dbReference type="PROSITE-ProRule" id="PRU00169"/>
    </source>
</evidence>
<evidence type="ECO:0000313" key="13">
    <source>
        <dbReference type="Proteomes" id="UP001422759"/>
    </source>
</evidence>
<proteinExistence type="predicted"/>
<evidence type="ECO:0000259" key="11">
    <source>
        <dbReference type="PROSITE" id="PS50110"/>
    </source>
</evidence>
<feature type="modified residue" description="4-aspartylphosphate" evidence="10">
    <location>
        <position position="54"/>
    </location>
</feature>
<evidence type="ECO:0000256" key="1">
    <source>
        <dbReference type="ARBA" id="ARBA00004496"/>
    </source>
</evidence>
<evidence type="ECO:0000256" key="8">
    <source>
        <dbReference type="ARBA" id="ARBA00023163"/>
    </source>
</evidence>
<dbReference type="InterPro" id="IPR024187">
    <property type="entry name" value="Sig_transdc_resp-reg_cit/mal"/>
</dbReference>
<gene>
    <name evidence="12" type="ORF">GCM10009760_38560</name>
</gene>
<dbReference type="PROSITE" id="PS50110">
    <property type="entry name" value="RESPONSE_REGULATORY"/>
    <property type="match status" value="1"/>
</dbReference>
<evidence type="ECO:0000256" key="9">
    <source>
        <dbReference type="PIRNR" id="PIRNR006171"/>
    </source>
</evidence>
<keyword evidence="13" id="KW-1185">Reference proteome</keyword>
<evidence type="ECO:0000256" key="3">
    <source>
        <dbReference type="ARBA" id="ARBA00022553"/>
    </source>
</evidence>
<dbReference type="InterPro" id="IPR001789">
    <property type="entry name" value="Sig_transdc_resp-reg_receiver"/>
</dbReference>
<dbReference type="PIRSF" id="PIRSF006171">
    <property type="entry name" value="RR_citrat_malat"/>
    <property type="match status" value="1"/>
</dbReference>
<feature type="domain" description="Response regulatory" evidence="11">
    <location>
        <begin position="3"/>
        <end position="121"/>
    </location>
</feature>
<dbReference type="Gene3D" id="3.40.50.2300">
    <property type="match status" value="1"/>
</dbReference>
<dbReference type="Gene3D" id="1.10.10.10">
    <property type="entry name" value="Winged helix-like DNA-binding domain superfamily/Winged helix DNA-binding domain"/>
    <property type="match status" value="1"/>
</dbReference>
<dbReference type="Pfam" id="PF09339">
    <property type="entry name" value="HTH_IclR"/>
    <property type="match status" value="1"/>
</dbReference>
<accession>A0ABP5LNN6</accession>
<dbReference type="InterPro" id="IPR051271">
    <property type="entry name" value="2C-system_Tx_regulators"/>
</dbReference>
<keyword evidence="3 10" id="KW-0597">Phosphoprotein</keyword>
<evidence type="ECO:0000256" key="5">
    <source>
        <dbReference type="ARBA" id="ARBA00023015"/>
    </source>
</evidence>
<evidence type="ECO:0000313" key="12">
    <source>
        <dbReference type="EMBL" id="GAA2147570.1"/>
    </source>
</evidence>
<dbReference type="Proteomes" id="UP001422759">
    <property type="component" value="Unassembled WGS sequence"/>
</dbReference>
<dbReference type="InterPro" id="IPR005471">
    <property type="entry name" value="Tscrpt_reg_IclR_N"/>
</dbReference>
<name>A0ABP5LNN6_9ACTN</name>
<keyword evidence="5 9" id="KW-0805">Transcription regulation</keyword>
<comment type="subcellular location">
    <subcellularLocation>
        <location evidence="1 9">Cytoplasm</location>
    </subcellularLocation>
</comment>
<dbReference type="SUPFAM" id="SSF52172">
    <property type="entry name" value="CheY-like"/>
    <property type="match status" value="1"/>
</dbReference>
<comment type="caution">
    <text evidence="12">The sequence shown here is derived from an EMBL/GenBank/DDBJ whole genome shotgun (WGS) entry which is preliminary data.</text>
</comment>
<dbReference type="SMART" id="SM00448">
    <property type="entry name" value="REC"/>
    <property type="match status" value="1"/>
</dbReference>
<dbReference type="Pfam" id="PF00072">
    <property type="entry name" value="Response_reg"/>
    <property type="match status" value="1"/>
</dbReference>
<evidence type="ECO:0000256" key="2">
    <source>
        <dbReference type="ARBA" id="ARBA00022490"/>
    </source>
</evidence>
<dbReference type="PANTHER" id="PTHR45526:SF1">
    <property type="entry name" value="TRANSCRIPTIONAL REGULATORY PROTEIN DCUR-RELATED"/>
    <property type="match status" value="1"/>
</dbReference>
<evidence type="ECO:0000256" key="4">
    <source>
        <dbReference type="ARBA" id="ARBA00023012"/>
    </source>
</evidence>
<reference evidence="13" key="1">
    <citation type="journal article" date="2019" name="Int. J. Syst. Evol. Microbiol.">
        <title>The Global Catalogue of Microorganisms (GCM) 10K type strain sequencing project: providing services to taxonomists for standard genome sequencing and annotation.</title>
        <authorList>
            <consortium name="The Broad Institute Genomics Platform"/>
            <consortium name="The Broad Institute Genome Sequencing Center for Infectious Disease"/>
            <person name="Wu L."/>
            <person name="Ma J."/>
        </authorList>
    </citation>
    <scope>NUCLEOTIDE SEQUENCE [LARGE SCALE GENOMIC DNA]</scope>
    <source>
        <strain evidence="13">JCM 14560</strain>
    </source>
</reference>
<protein>
    <recommendedName>
        <fullName evidence="9">Transcriptional regulatory protein</fullName>
    </recommendedName>
</protein>
<sequence>MIRTLVVDDDFRVSAIHSAYAARVPGFEVVGQAGSVAAAVDAVRELRPDLLLLDVYLPDGSGLEVLRRLLAELDGDRPDTLMITAARDVASVRSAMQLGATGYLVKPFGFAALEERLAAYRELRERVAALDPVAENGQAEVDALFSATRPTALPAVPAKGHSAPTLSLVLAAVRAGGRDLSAAQVAEQTGVSRATAQRYLSYLVREGLARLELRYGTTGRPEHRYRVT</sequence>
<keyword evidence="4 9" id="KW-0902">Two-component regulatory system</keyword>
<keyword evidence="7 9" id="KW-0010">Activator</keyword>